<dbReference type="EMBL" id="MVGC01000510">
    <property type="protein sequence ID" value="RJE18677.1"/>
    <property type="molecule type" value="Genomic_DNA"/>
</dbReference>
<evidence type="ECO:0000313" key="1">
    <source>
        <dbReference type="EMBL" id="RJE18677.1"/>
    </source>
</evidence>
<dbReference type="AlphaFoldDB" id="A0A3A2ZBK9"/>
<protein>
    <submittedName>
        <fullName evidence="1">Uncharacterized protein</fullName>
    </submittedName>
</protein>
<dbReference type="STRING" id="2070753.A0A3A2ZBK9"/>
<proteinExistence type="predicted"/>
<accession>A0A3A2ZBK9</accession>
<dbReference type="Proteomes" id="UP000266188">
    <property type="component" value="Unassembled WGS sequence"/>
</dbReference>
<gene>
    <name evidence="1" type="ORF">PHISCL_08987</name>
</gene>
<sequence length="64" mass="6790">MGYTVMGYMMGGSLMNVRAIDLSQETKMDIAKQVGEIVLKMQSVKLPGSGPIGGGSCPRSPFTH</sequence>
<keyword evidence="2" id="KW-1185">Reference proteome</keyword>
<comment type="caution">
    <text evidence="1">The sequence shown here is derived from an EMBL/GenBank/DDBJ whole genome shotgun (WGS) entry which is preliminary data.</text>
</comment>
<reference evidence="2" key="1">
    <citation type="submission" date="2017-02" db="EMBL/GenBank/DDBJ databases">
        <authorList>
            <person name="Tafer H."/>
            <person name="Lopandic K."/>
        </authorList>
    </citation>
    <scope>NUCLEOTIDE SEQUENCE [LARGE SCALE GENOMIC DNA]</scope>
    <source>
        <strain evidence="2">CBS 366.77</strain>
    </source>
</reference>
<organism evidence="1 2">
    <name type="scientific">Aspergillus sclerotialis</name>
    <dbReference type="NCBI Taxonomy" id="2070753"/>
    <lineage>
        <taxon>Eukaryota</taxon>
        <taxon>Fungi</taxon>
        <taxon>Dikarya</taxon>
        <taxon>Ascomycota</taxon>
        <taxon>Pezizomycotina</taxon>
        <taxon>Eurotiomycetes</taxon>
        <taxon>Eurotiomycetidae</taxon>
        <taxon>Eurotiales</taxon>
        <taxon>Aspergillaceae</taxon>
        <taxon>Aspergillus</taxon>
        <taxon>Aspergillus subgen. Polypaecilum</taxon>
    </lineage>
</organism>
<evidence type="ECO:0000313" key="2">
    <source>
        <dbReference type="Proteomes" id="UP000266188"/>
    </source>
</evidence>
<name>A0A3A2ZBK9_9EURO</name>